<feature type="chain" id="PRO_5029802875" description="Outer membrane efflux protein" evidence="8">
    <location>
        <begin position="16"/>
        <end position="433"/>
    </location>
</feature>
<dbReference type="InterPro" id="IPR051906">
    <property type="entry name" value="TolC-like"/>
</dbReference>
<keyword evidence="3" id="KW-0813">Transport</keyword>
<evidence type="ECO:0000256" key="6">
    <source>
        <dbReference type="ARBA" id="ARBA00023136"/>
    </source>
</evidence>
<evidence type="ECO:0000256" key="1">
    <source>
        <dbReference type="ARBA" id="ARBA00004442"/>
    </source>
</evidence>
<dbReference type="EMBL" id="BJTG01000002">
    <property type="protein sequence ID" value="GEJ56029.1"/>
    <property type="molecule type" value="Genomic_DNA"/>
</dbReference>
<gene>
    <name evidence="9" type="ORF">AMYX_07700</name>
</gene>
<dbReference type="Pfam" id="PF02321">
    <property type="entry name" value="OEP"/>
    <property type="match status" value="2"/>
</dbReference>
<keyword evidence="4" id="KW-1134">Transmembrane beta strand</keyword>
<evidence type="ECO:0000256" key="2">
    <source>
        <dbReference type="ARBA" id="ARBA00007613"/>
    </source>
</evidence>
<keyword evidence="7" id="KW-0998">Cell outer membrane</keyword>
<comment type="subcellular location">
    <subcellularLocation>
        <location evidence="1">Cell outer membrane</location>
    </subcellularLocation>
</comment>
<evidence type="ECO:0000313" key="10">
    <source>
        <dbReference type="Proteomes" id="UP000503640"/>
    </source>
</evidence>
<protein>
    <recommendedName>
        <fullName evidence="11">Outer membrane efflux protein</fullName>
    </recommendedName>
</protein>
<reference evidence="10" key="1">
    <citation type="journal article" date="2020" name="Appl. Environ. Microbiol.">
        <title>Diazotrophic Anaeromyxobacter Isolates from Soils.</title>
        <authorList>
            <person name="Masuda Y."/>
            <person name="Yamanaka H."/>
            <person name="Xu Z.X."/>
            <person name="Shiratori Y."/>
            <person name="Aono T."/>
            <person name="Amachi S."/>
            <person name="Senoo K."/>
            <person name="Itoh H."/>
        </authorList>
    </citation>
    <scope>NUCLEOTIDE SEQUENCE [LARGE SCALE GENOMIC DNA]</scope>
    <source>
        <strain evidence="10">R267</strain>
    </source>
</reference>
<evidence type="ECO:0000256" key="5">
    <source>
        <dbReference type="ARBA" id="ARBA00022692"/>
    </source>
</evidence>
<keyword evidence="5" id="KW-0812">Transmembrane</keyword>
<dbReference type="GO" id="GO:0009279">
    <property type="term" value="C:cell outer membrane"/>
    <property type="evidence" value="ECO:0007669"/>
    <property type="project" value="UniProtKB-SubCell"/>
</dbReference>
<feature type="signal peptide" evidence="8">
    <location>
        <begin position="1"/>
        <end position="15"/>
    </location>
</feature>
<dbReference type="GO" id="GO:1990281">
    <property type="term" value="C:efflux pump complex"/>
    <property type="evidence" value="ECO:0007669"/>
    <property type="project" value="TreeGrafter"/>
</dbReference>
<evidence type="ECO:0000256" key="8">
    <source>
        <dbReference type="SAM" id="SignalP"/>
    </source>
</evidence>
<evidence type="ECO:0000256" key="7">
    <source>
        <dbReference type="ARBA" id="ARBA00023237"/>
    </source>
</evidence>
<name>A0A7I9VIE7_9BACT</name>
<keyword evidence="6" id="KW-0472">Membrane</keyword>
<dbReference type="Gene3D" id="1.20.1600.10">
    <property type="entry name" value="Outer membrane efflux proteins (OEP)"/>
    <property type="match status" value="1"/>
</dbReference>
<dbReference type="Proteomes" id="UP000503640">
    <property type="component" value="Unassembled WGS sequence"/>
</dbReference>
<evidence type="ECO:0000256" key="3">
    <source>
        <dbReference type="ARBA" id="ARBA00022448"/>
    </source>
</evidence>
<comment type="caution">
    <text evidence="9">The sequence shown here is derived from an EMBL/GenBank/DDBJ whole genome shotgun (WGS) entry which is preliminary data.</text>
</comment>
<proteinExistence type="inferred from homology"/>
<accession>A0A7I9VIE7</accession>
<organism evidence="9 10">
    <name type="scientific">Anaeromyxobacter diazotrophicus</name>
    <dbReference type="NCBI Taxonomy" id="2590199"/>
    <lineage>
        <taxon>Bacteria</taxon>
        <taxon>Pseudomonadati</taxon>
        <taxon>Myxococcota</taxon>
        <taxon>Myxococcia</taxon>
        <taxon>Myxococcales</taxon>
        <taxon>Cystobacterineae</taxon>
        <taxon>Anaeromyxobacteraceae</taxon>
        <taxon>Anaeromyxobacter</taxon>
    </lineage>
</organism>
<dbReference type="InterPro" id="IPR003423">
    <property type="entry name" value="OMP_efflux"/>
</dbReference>
<dbReference type="GO" id="GO:0015288">
    <property type="term" value="F:porin activity"/>
    <property type="evidence" value="ECO:0007669"/>
    <property type="project" value="TreeGrafter"/>
</dbReference>
<keyword evidence="10" id="KW-1185">Reference proteome</keyword>
<dbReference type="GO" id="GO:0015562">
    <property type="term" value="F:efflux transmembrane transporter activity"/>
    <property type="evidence" value="ECO:0007669"/>
    <property type="project" value="InterPro"/>
</dbReference>
<dbReference type="PANTHER" id="PTHR30026">
    <property type="entry name" value="OUTER MEMBRANE PROTEIN TOLC"/>
    <property type="match status" value="1"/>
</dbReference>
<keyword evidence="8" id="KW-0732">Signal</keyword>
<comment type="similarity">
    <text evidence="2">Belongs to the outer membrane factor (OMF) (TC 1.B.17) family.</text>
</comment>
<evidence type="ECO:0008006" key="11">
    <source>
        <dbReference type="Google" id="ProtNLM"/>
    </source>
</evidence>
<dbReference type="AlphaFoldDB" id="A0A7I9VIE7"/>
<dbReference type="SUPFAM" id="SSF56954">
    <property type="entry name" value="Outer membrane efflux proteins (OEP)"/>
    <property type="match status" value="1"/>
</dbReference>
<evidence type="ECO:0000256" key="4">
    <source>
        <dbReference type="ARBA" id="ARBA00022452"/>
    </source>
</evidence>
<dbReference type="PANTHER" id="PTHR30026:SF21">
    <property type="entry name" value="SLR1270 PROTEIN"/>
    <property type="match status" value="1"/>
</dbReference>
<evidence type="ECO:0000313" key="9">
    <source>
        <dbReference type="EMBL" id="GEJ56029.1"/>
    </source>
</evidence>
<sequence>MLVAASVLAPPAAHAASLSLEEAVRAAWASNPGLAAGAQQARSAREDAAAARDARLPTLSFSAKGLVTDEPLMAFGVKLDQQKITQADFAPPRLNAPDPVGGVGLGASVMQPIYMGGRLTAGRRAAEAQAEAEGHTQARRQDELALAVVEAYFGAQVAEQGLRFAEDTLQHAAETERFTQARNRQGLALDADVARATAFRAQAEAERATARQRVASARSALVLLAGDVASGAELTTPVERAQPAPADGAPPPGIERADLLAARLRATAAEEAGAAARGSLLPEVFAQAGVETLRSSLAQGATWFQLLLVARWQLSLGALDGTRAAEARAAAARSAAAWQERQARREVDEAHRAVETADVRVASAREAISASESARSLREARHRQGLLPLTDVLDAEAGLAGARALLLQSQLQARLARAQLQLALGQSIEGVKS</sequence>